<keyword evidence="1" id="KW-0805">Transcription regulation</keyword>
<dbReference type="InterPro" id="IPR019888">
    <property type="entry name" value="Tscrpt_reg_AsnC-like"/>
</dbReference>
<feature type="domain" description="HTH asnC-type" evidence="4">
    <location>
        <begin position="4"/>
        <end position="65"/>
    </location>
</feature>
<dbReference type="GO" id="GO:0043200">
    <property type="term" value="P:response to amino acid"/>
    <property type="evidence" value="ECO:0007669"/>
    <property type="project" value="TreeGrafter"/>
</dbReference>
<dbReference type="GO" id="GO:0005829">
    <property type="term" value="C:cytosol"/>
    <property type="evidence" value="ECO:0007669"/>
    <property type="project" value="TreeGrafter"/>
</dbReference>
<sequence length="151" mass="17236">MYQIDATDREILELLKKDARISYSDIAEEVHLSRVAVRERILQMQKNGIILGFTVLINSAAYNKSCSVYFDIEVDPYEMDAVAKKLARDPDIAIVAQHSGMTGFHVHAYIDSLESLSDYMERHLFSIRGIRRVCSNVLIKNYKTTAYLTSL</sequence>
<dbReference type="PANTHER" id="PTHR30154:SF34">
    <property type="entry name" value="TRANSCRIPTIONAL REGULATOR AZLB"/>
    <property type="match status" value="1"/>
</dbReference>
<evidence type="ECO:0000256" key="1">
    <source>
        <dbReference type="ARBA" id="ARBA00023015"/>
    </source>
</evidence>
<comment type="caution">
    <text evidence="5">The sequence shown here is derived from an EMBL/GenBank/DDBJ whole genome shotgun (WGS) entry which is preliminary data.</text>
</comment>
<dbReference type="CDD" id="cd00090">
    <property type="entry name" value="HTH_ARSR"/>
    <property type="match status" value="1"/>
</dbReference>
<reference evidence="5" key="2">
    <citation type="submission" date="2021-04" db="EMBL/GenBank/DDBJ databases">
        <authorList>
            <person name="Gilroy R."/>
        </authorList>
    </citation>
    <scope>NUCLEOTIDE SEQUENCE</scope>
    <source>
        <strain evidence="5">CHK188-5543</strain>
    </source>
</reference>
<dbReference type="EMBL" id="DXES01000021">
    <property type="protein sequence ID" value="HIX64799.1"/>
    <property type="molecule type" value="Genomic_DNA"/>
</dbReference>
<dbReference type="InterPro" id="IPR036388">
    <property type="entry name" value="WH-like_DNA-bd_sf"/>
</dbReference>
<dbReference type="Pfam" id="PF01037">
    <property type="entry name" value="AsnC_trans_reg"/>
    <property type="match status" value="1"/>
</dbReference>
<proteinExistence type="predicted"/>
<evidence type="ECO:0000313" key="6">
    <source>
        <dbReference type="Proteomes" id="UP000886800"/>
    </source>
</evidence>
<dbReference type="Gene3D" id="3.30.70.920">
    <property type="match status" value="1"/>
</dbReference>
<reference evidence="5" key="1">
    <citation type="journal article" date="2021" name="PeerJ">
        <title>Extensive microbial diversity within the chicken gut microbiome revealed by metagenomics and culture.</title>
        <authorList>
            <person name="Gilroy R."/>
            <person name="Ravi A."/>
            <person name="Getino M."/>
            <person name="Pursley I."/>
            <person name="Horton D.L."/>
            <person name="Alikhan N.F."/>
            <person name="Baker D."/>
            <person name="Gharbi K."/>
            <person name="Hall N."/>
            <person name="Watson M."/>
            <person name="Adriaenssens E.M."/>
            <person name="Foster-Nyarko E."/>
            <person name="Jarju S."/>
            <person name="Secka A."/>
            <person name="Antonio M."/>
            <person name="Oren A."/>
            <person name="Chaudhuri R.R."/>
            <person name="La Ragione R."/>
            <person name="Hildebrand F."/>
            <person name="Pallen M.J."/>
        </authorList>
    </citation>
    <scope>NUCLEOTIDE SEQUENCE</scope>
    <source>
        <strain evidence="5">CHK188-5543</strain>
    </source>
</reference>
<dbReference type="SMART" id="SM00344">
    <property type="entry name" value="HTH_ASNC"/>
    <property type="match status" value="1"/>
</dbReference>
<protein>
    <submittedName>
        <fullName evidence="5">Lrp/AsnC family transcriptional regulator</fullName>
    </submittedName>
</protein>
<dbReference type="InterPro" id="IPR036390">
    <property type="entry name" value="WH_DNA-bd_sf"/>
</dbReference>
<evidence type="ECO:0000256" key="2">
    <source>
        <dbReference type="ARBA" id="ARBA00023125"/>
    </source>
</evidence>
<dbReference type="GO" id="GO:0043565">
    <property type="term" value="F:sequence-specific DNA binding"/>
    <property type="evidence" value="ECO:0007669"/>
    <property type="project" value="InterPro"/>
</dbReference>
<keyword evidence="2" id="KW-0238">DNA-binding</keyword>
<evidence type="ECO:0000256" key="3">
    <source>
        <dbReference type="ARBA" id="ARBA00023163"/>
    </source>
</evidence>
<accession>A0A9D2B771</accession>
<dbReference type="Gene3D" id="1.10.10.10">
    <property type="entry name" value="Winged helix-like DNA-binding domain superfamily/Winged helix DNA-binding domain"/>
    <property type="match status" value="1"/>
</dbReference>
<name>A0A9D2B771_9FIRM</name>
<dbReference type="Proteomes" id="UP000886800">
    <property type="component" value="Unassembled WGS sequence"/>
</dbReference>
<organism evidence="5 6">
    <name type="scientific">Candidatus Anaerotruncus excrementipullorum</name>
    <dbReference type="NCBI Taxonomy" id="2838465"/>
    <lineage>
        <taxon>Bacteria</taxon>
        <taxon>Bacillati</taxon>
        <taxon>Bacillota</taxon>
        <taxon>Clostridia</taxon>
        <taxon>Eubacteriales</taxon>
        <taxon>Oscillospiraceae</taxon>
        <taxon>Anaerotruncus</taxon>
    </lineage>
</organism>
<dbReference type="PROSITE" id="PS50956">
    <property type="entry name" value="HTH_ASNC_2"/>
    <property type="match status" value="1"/>
</dbReference>
<dbReference type="AlphaFoldDB" id="A0A9D2B771"/>
<dbReference type="InterPro" id="IPR011008">
    <property type="entry name" value="Dimeric_a/b-barrel"/>
</dbReference>
<evidence type="ECO:0000313" key="5">
    <source>
        <dbReference type="EMBL" id="HIX64799.1"/>
    </source>
</evidence>
<keyword evidence="3" id="KW-0804">Transcription</keyword>
<dbReference type="InterPro" id="IPR000485">
    <property type="entry name" value="AsnC-type_HTH_dom"/>
</dbReference>
<dbReference type="PRINTS" id="PR00033">
    <property type="entry name" value="HTHASNC"/>
</dbReference>
<dbReference type="InterPro" id="IPR011991">
    <property type="entry name" value="ArsR-like_HTH"/>
</dbReference>
<dbReference type="InterPro" id="IPR019887">
    <property type="entry name" value="Tscrpt_reg_AsnC/Lrp_C"/>
</dbReference>
<gene>
    <name evidence="5" type="ORF">H9736_00970</name>
</gene>
<evidence type="ECO:0000259" key="4">
    <source>
        <dbReference type="PROSITE" id="PS50956"/>
    </source>
</evidence>
<dbReference type="PANTHER" id="PTHR30154">
    <property type="entry name" value="LEUCINE-RESPONSIVE REGULATORY PROTEIN"/>
    <property type="match status" value="1"/>
</dbReference>
<dbReference type="SUPFAM" id="SSF54909">
    <property type="entry name" value="Dimeric alpha+beta barrel"/>
    <property type="match status" value="1"/>
</dbReference>
<dbReference type="SUPFAM" id="SSF46785">
    <property type="entry name" value="Winged helix' DNA-binding domain"/>
    <property type="match status" value="1"/>
</dbReference>
<dbReference type="Pfam" id="PF13404">
    <property type="entry name" value="HTH_AsnC-type"/>
    <property type="match status" value="1"/>
</dbReference>